<gene>
    <name evidence="4" type="ordered locus">CD196_2350</name>
</gene>
<reference evidence="4 5" key="1">
    <citation type="journal article" date="2009" name="Genome Biol.">
        <title>Comparative genome and phenotypic analysis of Clostridium difficile 027 strains provides insight into the evolution of a hypervirulent bacterium.</title>
        <authorList>
            <person name="Stabler R.A."/>
            <person name="He M."/>
            <person name="Dawson L."/>
            <person name="Martin M."/>
            <person name="Valiente E."/>
            <person name="Corton C."/>
            <person name="Lawley T.D."/>
            <person name="Sebaihia M."/>
            <person name="Quail M.A."/>
            <person name="Rose G."/>
            <person name="Gerding D.N."/>
            <person name="Gibert M."/>
            <person name="Popoff M.R."/>
            <person name="Parkhill J."/>
            <person name="Dougan G."/>
            <person name="Wren B.W."/>
        </authorList>
    </citation>
    <scope>NUCLEOTIDE SEQUENCE [LARGE SCALE GENOMIC DNA]</scope>
    <source>
        <strain evidence="4 5">CD196</strain>
    </source>
</reference>
<evidence type="ECO:0000256" key="2">
    <source>
        <dbReference type="PROSITE-ProRule" id="PRU00335"/>
    </source>
</evidence>
<dbReference type="KEGG" id="cdc:CD196_2350"/>
<accession>A0A0H3N997</accession>
<evidence type="ECO:0000313" key="4">
    <source>
        <dbReference type="EMBL" id="CBA64506.1"/>
    </source>
</evidence>
<dbReference type="InterPro" id="IPR009057">
    <property type="entry name" value="Homeodomain-like_sf"/>
</dbReference>
<evidence type="ECO:0000313" key="5">
    <source>
        <dbReference type="Proteomes" id="UP000002068"/>
    </source>
</evidence>
<dbReference type="Pfam" id="PF00440">
    <property type="entry name" value="TetR_N"/>
    <property type="match status" value="1"/>
</dbReference>
<organism evidence="4 5">
    <name type="scientific">Clostridioides difficile (strain CD196)</name>
    <name type="common">Peptoclostridium difficile</name>
    <dbReference type="NCBI Taxonomy" id="645462"/>
    <lineage>
        <taxon>Bacteria</taxon>
        <taxon>Bacillati</taxon>
        <taxon>Bacillota</taxon>
        <taxon>Clostridia</taxon>
        <taxon>Peptostreptococcales</taxon>
        <taxon>Peptostreptococcaceae</taxon>
        <taxon>Clostridioides</taxon>
    </lineage>
</organism>
<dbReference type="Gene3D" id="1.10.357.10">
    <property type="entry name" value="Tetracycline Repressor, domain 2"/>
    <property type="match status" value="1"/>
</dbReference>
<dbReference type="PRINTS" id="PR00455">
    <property type="entry name" value="HTHTETR"/>
</dbReference>
<evidence type="ECO:0000256" key="1">
    <source>
        <dbReference type="ARBA" id="ARBA00023125"/>
    </source>
</evidence>
<dbReference type="InterPro" id="IPR050624">
    <property type="entry name" value="HTH-type_Tx_Regulator"/>
</dbReference>
<dbReference type="PROSITE" id="PS50977">
    <property type="entry name" value="HTH_TETR_2"/>
    <property type="match status" value="1"/>
</dbReference>
<feature type="domain" description="HTH tetR-type" evidence="3">
    <location>
        <begin position="8"/>
        <end position="68"/>
    </location>
</feature>
<name>A0A0H3N997_CLODC</name>
<evidence type="ECO:0000259" key="3">
    <source>
        <dbReference type="PROSITE" id="PS50977"/>
    </source>
</evidence>
<dbReference type="PANTHER" id="PTHR43479:SF22">
    <property type="entry name" value="TRANSCRIPTIONAL REGULATOR, TETR FAMILY"/>
    <property type="match status" value="1"/>
</dbReference>
<protein>
    <submittedName>
        <fullName evidence="4">TetR-family transcriptional regulator</fullName>
    </submittedName>
</protein>
<sequence length="302" mass="35761">MKGDNKVTEKQRLIINIAQKIFDQKGFQNTSISDVVKECKMSKATFYKHFETKESFICEIINYYDEKFLEIIHSINENNDIPSSEKLNRKIIAVWKNIFSRTTINTYIRENFSEEQRKATSKLQTKSRANLLNEYKLSLFDNYGDKIEKIIFDLVFLLDALIHQFIYIIHVQKREINVYFIAKFTIQILDLVVENMDNLNPLIEKSMFLHKQEDEVYFSLHNKSLFFKTIQDIEELIKTDTSLLENPKLLEAIKKLYVEGKNQQYDSLIMDAMIAYLEKEDTLRPKVLLLNSIKNQLKKETL</sequence>
<dbReference type="EMBL" id="FN538970">
    <property type="protein sequence ID" value="CBA64506.1"/>
    <property type="molecule type" value="Genomic_DNA"/>
</dbReference>
<proteinExistence type="predicted"/>
<dbReference type="Proteomes" id="UP000002068">
    <property type="component" value="Chromosome"/>
</dbReference>
<dbReference type="InterPro" id="IPR001647">
    <property type="entry name" value="HTH_TetR"/>
</dbReference>
<dbReference type="GO" id="GO:0003677">
    <property type="term" value="F:DNA binding"/>
    <property type="evidence" value="ECO:0007669"/>
    <property type="project" value="UniProtKB-UniRule"/>
</dbReference>
<keyword evidence="1 2" id="KW-0238">DNA-binding</keyword>
<feature type="DNA-binding region" description="H-T-H motif" evidence="2">
    <location>
        <begin position="31"/>
        <end position="50"/>
    </location>
</feature>
<dbReference type="HOGENOM" id="CLU_063824_0_0_9"/>
<dbReference type="PANTHER" id="PTHR43479">
    <property type="entry name" value="ACREF/ENVCD OPERON REPRESSOR-RELATED"/>
    <property type="match status" value="1"/>
</dbReference>
<dbReference type="SUPFAM" id="SSF46689">
    <property type="entry name" value="Homeodomain-like"/>
    <property type="match status" value="1"/>
</dbReference>
<dbReference type="AlphaFoldDB" id="A0A0H3N997"/>